<evidence type="ECO:0000256" key="5">
    <source>
        <dbReference type="ARBA" id="ARBA00022692"/>
    </source>
</evidence>
<evidence type="ECO:0000313" key="9">
    <source>
        <dbReference type="EMBL" id="PKG23635.1"/>
    </source>
</evidence>
<dbReference type="EMBL" id="PISE01000022">
    <property type="protein sequence ID" value="PKG23635.1"/>
    <property type="molecule type" value="Genomic_DNA"/>
</dbReference>
<evidence type="ECO:0000256" key="7">
    <source>
        <dbReference type="ARBA" id="ARBA00023136"/>
    </source>
</evidence>
<keyword evidence="5 8" id="KW-0812">Transmembrane</keyword>
<sequence>MAFQLLLNVFLAFVWMFLKGSTEADTFIIGYIIGLLLIFLTRRFFTGRFYLYRIVSILKLLFIFIKELILANYAVFKSIIRPNAKLTPGIFAMKTVLTADWQITILSNLITLTPGTLVVDISEDNSTLYIHAMDISNKEATIEAIQNSFEKAILEVSK</sequence>
<dbReference type="GO" id="GO:0008324">
    <property type="term" value="F:monoatomic cation transmembrane transporter activity"/>
    <property type="evidence" value="ECO:0007669"/>
    <property type="project" value="InterPro"/>
</dbReference>
<dbReference type="AlphaFoldDB" id="A0A2N0Z294"/>
<dbReference type="GO" id="GO:0015297">
    <property type="term" value="F:antiporter activity"/>
    <property type="evidence" value="ECO:0007669"/>
    <property type="project" value="UniProtKB-KW"/>
</dbReference>
<proteinExistence type="inferred from homology"/>
<keyword evidence="6 8" id="KW-1133">Transmembrane helix</keyword>
<comment type="caution">
    <text evidence="9">The sequence shown here is derived from an EMBL/GenBank/DDBJ whole genome shotgun (WGS) entry which is preliminary data.</text>
</comment>
<dbReference type="PIRSF" id="PIRSF019239">
    <property type="entry name" value="MrpE"/>
    <property type="match status" value="1"/>
</dbReference>
<dbReference type="PANTHER" id="PTHR34584">
    <property type="entry name" value="NA(+)/H(+) ANTIPORTER SUBUNIT E1"/>
    <property type="match status" value="1"/>
</dbReference>
<reference evidence="9 10" key="1">
    <citation type="journal article" date="2003" name="Int. J. Syst. Evol. Microbiol.">
        <title>Bacillus nealsonii sp. nov., isolated from a spacecraft-assembly facility, whose spores are gamma-radiation resistant.</title>
        <authorList>
            <person name="Venkateswaran K."/>
            <person name="Kempf M."/>
            <person name="Chen F."/>
            <person name="Satomi M."/>
            <person name="Nicholson W."/>
            <person name="Kern R."/>
        </authorList>
    </citation>
    <scope>NUCLEOTIDE SEQUENCE [LARGE SCALE GENOMIC DNA]</scope>
    <source>
        <strain evidence="9 10">FO-92</strain>
    </source>
</reference>
<feature type="transmembrane region" description="Helical" evidence="8">
    <location>
        <begin position="57"/>
        <end position="76"/>
    </location>
</feature>
<dbReference type="OrthoDB" id="9800498at2"/>
<evidence type="ECO:0000256" key="4">
    <source>
        <dbReference type="ARBA" id="ARBA00022475"/>
    </source>
</evidence>
<comment type="similarity">
    <text evidence="2">Belongs to the CPA3 antiporters (TC 2.A.63) subunit E family.</text>
</comment>
<evidence type="ECO:0000256" key="6">
    <source>
        <dbReference type="ARBA" id="ARBA00022989"/>
    </source>
</evidence>
<feature type="transmembrane region" description="Helical" evidence="8">
    <location>
        <begin position="28"/>
        <end position="45"/>
    </location>
</feature>
<gene>
    <name evidence="9" type="ORF">CWS01_11655</name>
</gene>
<protein>
    <submittedName>
        <fullName evidence="9">Na+/H+ antiporter subunit E</fullName>
    </submittedName>
</protein>
<dbReference type="RefSeq" id="WP_101177370.1">
    <property type="nucleotide sequence ID" value="NZ_PISE01000022.1"/>
</dbReference>
<keyword evidence="4" id="KW-1003">Cell membrane</keyword>
<dbReference type="GO" id="GO:0005886">
    <property type="term" value="C:plasma membrane"/>
    <property type="evidence" value="ECO:0007669"/>
    <property type="project" value="UniProtKB-SubCell"/>
</dbReference>
<name>A0A2N0Z294_9BACI</name>
<comment type="subcellular location">
    <subcellularLocation>
        <location evidence="1">Cell membrane</location>
        <topology evidence="1">Multi-pass membrane protein</topology>
    </subcellularLocation>
</comment>
<evidence type="ECO:0000256" key="3">
    <source>
        <dbReference type="ARBA" id="ARBA00022449"/>
    </source>
</evidence>
<keyword evidence="7 8" id="KW-0472">Membrane</keyword>
<evidence type="ECO:0000256" key="2">
    <source>
        <dbReference type="ARBA" id="ARBA00006228"/>
    </source>
</evidence>
<dbReference type="Proteomes" id="UP000233375">
    <property type="component" value="Unassembled WGS sequence"/>
</dbReference>
<evidence type="ECO:0000256" key="8">
    <source>
        <dbReference type="SAM" id="Phobius"/>
    </source>
</evidence>
<dbReference type="NCBIfam" id="NF009292">
    <property type="entry name" value="PRK12651.1-3"/>
    <property type="match status" value="1"/>
</dbReference>
<keyword evidence="10" id="KW-1185">Reference proteome</keyword>
<dbReference type="InterPro" id="IPR002758">
    <property type="entry name" value="Cation_antiport_E"/>
</dbReference>
<evidence type="ECO:0000313" key="10">
    <source>
        <dbReference type="Proteomes" id="UP000233375"/>
    </source>
</evidence>
<dbReference type="PANTHER" id="PTHR34584:SF1">
    <property type="entry name" value="NA(+)_H(+) ANTIPORTER SUBUNIT E1"/>
    <property type="match status" value="1"/>
</dbReference>
<evidence type="ECO:0000256" key="1">
    <source>
        <dbReference type="ARBA" id="ARBA00004651"/>
    </source>
</evidence>
<keyword evidence="3" id="KW-0050">Antiport</keyword>
<accession>A0A2N0Z294</accession>
<organism evidence="9 10">
    <name type="scientific">Niallia nealsonii</name>
    <dbReference type="NCBI Taxonomy" id="115979"/>
    <lineage>
        <taxon>Bacteria</taxon>
        <taxon>Bacillati</taxon>
        <taxon>Bacillota</taxon>
        <taxon>Bacilli</taxon>
        <taxon>Bacillales</taxon>
        <taxon>Bacillaceae</taxon>
        <taxon>Niallia</taxon>
    </lineage>
</organism>
<dbReference type="Pfam" id="PF01899">
    <property type="entry name" value="MNHE"/>
    <property type="match status" value="1"/>
</dbReference>
<keyword evidence="3" id="KW-0813">Transport</keyword>